<proteinExistence type="predicted"/>
<dbReference type="KEGG" id="hpel:HZS54_11875"/>
<name>A0A7D5P6W8_9EURY</name>
<dbReference type="GeneID" id="56083298"/>
<keyword evidence="3" id="KW-1185">Reference proteome</keyword>
<feature type="region of interest" description="Disordered" evidence="1">
    <location>
        <begin position="1"/>
        <end position="26"/>
    </location>
</feature>
<accession>A0A7D5P6W8</accession>
<gene>
    <name evidence="2" type="ORF">HZS54_11875</name>
</gene>
<dbReference type="OrthoDB" id="351192at2157"/>
<evidence type="ECO:0000313" key="2">
    <source>
        <dbReference type="EMBL" id="QLH82266.1"/>
    </source>
</evidence>
<sequence length="136" mass="15360">MTDTTRETGAESNEPNNESTDDPNPHLVQTHIREWHSWEVAGEKLVAYDVPEGTVRLYRVVSASRNVRAFASADAALYDGSIVDTFYDEQTNTIEFIHEYAGRKGSHRPAEWLDNPALRLERLPPGDHDILSPDQL</sequence>
<dbReference type="Proteomes" id="UP000509346">
    <property type="component" value="Chromosome"/>
</dbReference>
<dbReference type="AlphaFoldDB" id="A0A7D5P6W8"/>
<evidence type="ECO:0000313" key="3">
    <source>
        <dbReference type="Proteomes" id="UP000509346"/>
    </source>
</evidence>
<evidence type="ECO:0000256" key="1">
    <source>
        <dbReference type="SAM" id="MobiDB-lite"/>
    </source>
</evidence>
<protein>
    <submittedName>
        <fullName evidence="2">Uncharacterized protein</fullName>
    </submittedName>
</protein>
<dbReference type="EMBL" id="CP058909">
    <property type="protein sequence ID" value="QLH82266.1"/>
    <property type="molecule type" value="Genomic_DNA"/>
</dbReference>
<dbReference type="RefSeq" id="WP_179922734.1">
    <property type="nucleotide sequence ID" value="NZ_CP058909.1"/>
</dbReference>
<organism evidence="2 3">
    <name type="scientific">Halosimplex pelagicum</name>
    <dbReference type="NCBI Taxonomy" id="869886"/>
    <lineage>
        <taxon>Archaea</taxon>
        <taxon>Methanobacteriati</taxon>
        <taxon>Methanobacteriota</taxon>
        <taxon>Stenosarchaea group</taxon>
        <taxon>Halobacteria</taxon>
        <taxon>Halobacteriales</taxon>
        <taxon>Haloarculaceae</taxon>
        <taxon>Halosimplex</taxon>
    </lineage>
</organism>
<reference evidence="2 3" key="1">
    <citation type="submission" date="2020-07" db="EMBL/GenBank/DDBJ databases">
        <title>Halosimplex litoreum sp. nov. and Halosimplex rubrum sp. nov., isolated from different salt environments.</title>
        <authorList>
            <person name="Cui H."/>
        </authorList>
    </citation>
    <scope>NUCLEOTIDE SEQUENCE [LARGE SCALE GENOMIC DNA]</scope>
    <source>
        <strain evidence="2 3">R2</strain>
    </source>
</reference>